<dbReference type="InterPro" id="IPR018060">
    <property type="entry name" value="HTH_AraC"/>
</dbReference>
<dbReference type="RefSeq" id="WP_190857836.1">
    <property type="nucleotide sequence ID" value="NZ_JACXIY010000002.1"/>
</dbReference>
<dbReference type="InterPro" id="IPR009057">
    <property type="entry name" value="Homeodomain-like_sf"/>
</dbReference>
<evidence type="ECO:0000313" key="5">
    <source>
        <dbReference type="EMBL" id="MBD2867343.1"/>
    </source>
</evidence>
<dbReference type="SMART" id="SM00342">
    <property type="entry name" value="HTH_ARAC"/>
    <property type="match status" value="1"/>
</dbReference>
<keyword evidence="6" id="KW-1185">Reference proteome</keyword>
<dbReference type="Proteomes" id="UP000632125">
    <property type="component" value="Unassembled WGS sequence"/>
</dbReference>
<protein>
    <submittedName>
        <fullName evidence="5">AraC family transcriptional regulator</fullName>
    </submittedName>
</protein>
<organism evidence="5 6">
    <name type="scientific">Paenibacillus arenilitoris</name>
    <dbReference type="NCBI Taxonomy" id="2772299"/>
    <lineage>
        <taxon>Bacteria</taxon>
        <taxon>Bacillati</taxon>
        <taxon>Bacillota</taxon>
        <taxon>Bacilli</taxon>
        <taxon>Bacillales</taxon>
        <taxon>Paenibacillaceae</taxon>
        <taxon>Paenibacillus</taxon>
    </lineage>
</organism>
<dbReference type="Pfam" id="PF12833">
    <property type="entry name" value="HTH_18"/>
    <property type="match status" value="1"/>
</dbReference>
<dbReference type="InterPro" id="IPR020449">
    <property type="entry name" value="Tscrpt_reg_AraC-type_HTH"/>
</dbReference>
<accession>A0A927CFW9</accession>
<dbReference type="Pfam" id="PF12625">
    <property type="entry name" value="Arabinose_bd"/>
    <property type="match status" value="1"/>
</dbReference>
<evidence type="ECO:0000256" key="1">
    <source>
        <dbReference type="ARBA" id="ARBA00023015"/>
    </source>
</evidence>
<reference evidence="5" key="1">
    <citation type="submission" date="2020-09" db="EMBL/GenBank/DDBJ databases">
        <title>A novel bacterium of genus Paenibacillus, isolated from South China Sea.</title>
        <authorList>
            <person name="Huang H."/>
            <person name="Mo K."/>
            <person name="Hu Y."/>
        </authorList>
    </citation>
    <scope>NUCLEOTIDE SEQUENCE</scope>
    <source>
        <strain evidence="5">IB182493</strain>
    </source>
</reference>
<dbReference type="PANTHER" id="PTHR47894">
    <property type="entry name" value="HTH-TYPE TRANSCRIPTIONAL REGULATOR GADX"/>
    <property type="match status" value="1"/>
</dbReference>
<dbReference type="Gene3D" id="1.10.10.60">
    <property type="entry name" value="Homeodomain-like"/>
    <property type="match status" value="1"/>
</dbReference>
<sequence>MEQGVAVSMVFPIVKTLVHKGCDPESFFRHVSFNAGLLQDTEARIDGAELERLMLAAADYTGDDYFGLRQGRLTEIEDLGILGYVMTHAGTIAGALAAYRRYNVILCSGFNLEWEEDGDDVMLRLYLHSPDGRMSRHCMDDMASSLHHLIGRLSARRVPLRELAFSHAAPGDAGPYSDVFGCEPRFGVDSNYLRMDKDVLQYPIMYSDARLLGIFEAIAAETSEKLIGGRALSDRVYQWMLRCIPSYFPTLAQTADSFGMSARSLQVKLKEENRSYNELAAAVRKELAMSYLSKREHSVSDIAYLLHYSEPSAFQSAFKKWTGLTPAQYRTTKRAGLSG</sequence>
<dbReference type="GO" id="GO:0005829">
    <property type="term" value="C:cytosol"/>
    <property type="evidence" value="ECO:0007669"/>
    <property type="project" value="TreeGrafter"/>
</dbReference>
<keyword evidence="1" id="KW-0805">Transcription regulation</keyword>
<dbReference type="GO" id="GO:0000976">
    <property type="term" value="F:transcription cis-regulatory region binding"/>
    <property type="evidence" value="ECO:0007669"/>
    <property type="project" value="TreeGrafter"/>
</dbReference>
<proteinExistence type="predicted"/>
<keyword evidence="2" id="KW-0238">DNA-binding</keyword>
<dbReference type="EMBL" id="JACXIY010000002">
    <property type="protein sequence ID" value="MBD2867343.1"/>
    <property type="molecule type" value="Genomic_DNA"/>
</dbReference>
<feature type="domain" description="HTH araC/xylS-type" evidence="4">
    <location>
        <begin position="234"/>
        <end position="332"/>
    </location>
</feature>
<evidence type="ECO:0000313" key="6">
    <source>
        <dbReference type="Proteomes" id="UP000632125"/>
    </source>
</evidence>
<comment type="caution">
    <text evidence="5">The sequence shown here is derived from an EMBL/GenBank/DDBJ whole genome shotgun (WGS) entry which is preliminary data.</text>
</comment>
<keyword evidence="3" id="KW-0804">Transcription</keyword>
<dbReference type="AlphaFoldDB" id="A0A927CFW9"/>
<dbReference type="GO" id="GO:0003700">
    <property type="term" value="F:DNA-binding transcription factor activity"/>
    <property type="evidence" value="ECO:0007669"/>
    <property type="project" value="InterPro"/>
</dbReference>
<evidence type="ECO:0000256" key="3">
    <source>
        <dbReference type="ARBA" id="ARBA00023163"/>
    </source>
</evidence>
<dbReference type="SUPFAM" id="SSF46689">
    <property type="entry name" value="Homeodomain-like"/>
    <property type="match status" value="1"/>
</dbReference>
<dbReference type="PRINTS" id="PR00032">
    <property type="entry name" value="HTHARAC"/>
</dbReference>
<dbReference type="PANTHER" id="PTHR47894:SF1">
    <property type="entry name" value="HTH-TYPE TRANSCRIPTIONAL REGULATOR VQSM"/>
    <property type="match status" value="1"/>
</dbReference>
<name>A0A927CFW9_9BACL</name>
<dbReference type="InterPro" id="IPR032687">
    <property type="entry name" value="AraC-type_N"/>
</dbReference>
<dbReference type="PROSITE" id="PS01124">
    <property type="entry name" value="HTH_ARAC_FAMILY_2"/>
    <property type="match status" value="1"/>
</dbReference>
<evidence type="ECO:0000259" key="4">
    <source>
        <dbReference type="PROSITE" id="PS01124"/>
    </source>
</evidence>
<evidence type="ECO:0000256" key="2">
    <source>
        <dbReference type="ARBA" id="ARBA00023125"/>
    </source>
</evidence>
<gene>
    <name evidence="5" type="ORF">IDH41_02040</name>
</gene>